<reference evidence="1 2" key="1">
    <citation type="submission" date="2019-02" db="EMBL/GenBank/DDBJ databases">
        <title>Deep-cultivation of Planctomycetes and their phenomic and genomic characterization uncovers novel biology.</title>
        <authorList>
            <person name="Wiegand S."/>
            <person name="Jogler M."/>
            <person name="Boedeker C."/>
            <person name="Pinto D."/>
            <person name="Vollmers J."/>
            <person name="Rivas-Marin E."/>
            <person name="Kohn T."/>
            <person name="Peeters S.H."/>
            <person name="Heuer A."/>
            <person name="Rast P."/>
            <person name="Oberbeckmann S."/>
            <person name="Bunk B."/>
            <person name="Jeske O."/>
            <person name="Meyerdierks A."/>
            <person name="Storesund J.E."/>
            <person name="Kallscheuer N."/>
            <person name="Luecker S."/>
            <person name="Lage O.M."/>
            <person name="Pohl T."/>
            <person name="Merkel B.J."/>
            <person name="Hornburger P."/>
            <person name="Mueller R.-W."/>
            <person name="Bruemmer F."/>
            <person name="Labrenz M."/>
            <person name="Spormann A.M."/>
            <person name="Op den Camp H."/>
            <person name="Overmann J."/>
            <person name="Amann R."/>
            <person name="Jetten M.S.M."/>
            <person name="Mascher T."/>
            <person name="Medema M.H."/>
            <person name="Devos D.P."/>
            <person name="Kaster A.-K."/>
            <person name="Ovreas L."/>
            <person name="Rohde M."/>
            <person name="Galperin M.Y."/>
            <person name="Jogler C."/>
        </authorList>
    </citation>
    <scope>NUCLEOTIDE SEQUENCE [LARGE SCALE GENOMIC DNA]</scope>
    <source>
        <strain evidence="1 2">K22_7</strain>
    </source>
</reference>
<dbReference type="RefSeq" id="WP_145173083.1">
    <property type="nucleotide sequence ID" value="NZ_CP036525.1"/>
</dbReference>
<dbReference type="OrthoDB" id="212249at2"/>
<accession>A0A517NH33</accession>
<evidence type="ECO:0000313" key="2">
    <source>
        <dbReference type="Proteomes" id="UP000318538"/>
    </source>
</evidence>
<dbReference type="EMBL" id="CP036525">
    <property type="protein sequence ID" value="QDT06445.1"/>
    <property type="molecule type" value="Genomic_DNA"/>
</dbReference>
<organism evidence="1 2">
    <name type="scientific">Rubripirellula lacrimiformis</name>
    <dbReference type="NCBI Taxonomy" id="1930273"/>
    <lineage>
        <taxon>Bacteria</taxon>
        <taxon>Pseudomonadati</taxon>
        <taxon>Planctomycetota</taxon>
        <taxon>Planctomycetia</taxon>
        <taxon>Pirellulales</taxon>
        <taxon>Pirellulaceae</taxon>
        <taxon>Rubripirellula</taxon>
    </lineage>
</organism>
<name>A0A517NH33_9BACT</name>
<evidence type="ECO:0000313" key="1">
    <source>
        <dbReference type="EMBL" id="QDT06445.1"/>
    </source>
</evidence>
<keyword evidence="2" id="KW-1185">Reference proteome</keyword>
<gene>
    <name evidence="1" type="ORF">K227x_48550</name>
</gene>
<dbReference type="Pfam" id="PF13646">
    <property type="entry name" value="HEAT_2"/>
    <property type="match status" value="1"/>
</dbReference>
<proteinExistence type="predicted"/>
<dbReference type="Proteomes" id="UP000318538">
    <property type="component" value="Chromosome"/>
</dbReference>
<evidence type="ECO:0008006" key="3">
    <source>
        <dbReference type="Google" id="ProtNLM"/>
    </source>
</evidence>
<dbReference type="InterPro" id="IPR011989">
    <property type="entry name" value="ARM-like"/>
</dbReference>
<dbReference type="AlphaFoldDB" id="A0A517NH33"/>
<protein>
    <recommendedName>
        <fullName evidence="3">HEAT repeat protein</fullName>
    </recommendedName>
</protein>
<dbReference type="Gene3D" id="1.25.10.10">
    <property type="entry name" value="Leucine-rich Repeat Variant"/>
    <property type="match status" value="1"/>
</dbReference>
<sequence length="403" mass="43956">MKLAPTLLSTFAVLGTCGTVCGDSVEISGGGSLNGKVTRQAEYTVIAVDDEIQVALPNSRVRRIVSSDALANYRRNAEKAGDDAELHYKLAIWCVTGNNVPGRAAYYKQFHMRRAVELNPEHAYARASLGYKKHQGKWIKSTDLMHDRGMVSVGGRWELPEAVALNESAEADEKASKLWLAEIRRLVAVVNKGSSKSGEAMETLRSIQDPMAAMAIAKQLEDSRKDRSQSAAMRRMWVDMLGRFKNGASVEALVRAGIDDPDANIREAAIKHLQEYGSSSAIATYLPMLRANNRSLVNRAAEALASFPDPELVMTYINALVTTETRQRAAGAGMNVGFGDNGANGLSTGGKPTQESVAGTNPAVLTLVKMVEPEVDFGYDEEKWRNYIASKKTRFSGDLRRDP</sequence>
<dbReference type="SUPFAM" id="SSF48371">
    <property type="entry name" value="ARM repeat"/>
    <property type="match status" value="1"/>
</dbReference>
<dbReference type="KEGG" id="rlc:K227x_48550"/>
<dbReference type="InterPro" id="IPR016024">
    <property type="entry name" value="ARM-type_fold"/>
</dbReference>